<evidence type="ECO:0000259" key="7">
    <source>
        <dbReference type="SMART" id="SM00829"/>
    </source>
</evidence>
<evidence type="ECO:0000256" key="4">
    <source>
        <dbReference type="ARBA" id="ARBA00023002"/>
    </source>
</evidence>
<comment type="caution">
    <text evidence="11">The sequence shown here is derived from an EMBL/GenBank/DDBJ whole genome shotgun (WGS) entry which is preliminary data.</text>
</comment>
<evidence type="ECO:0000313" key="9">
    <source>
        <dbReference type="EMBL" id="RWR99582.1"/>
    </source>
</evidence>
<dbReference type="PROSITE" id="PS00059">
    <property type="entry name" value="ADH_ZINC"/>
    <property type="match status" value="1"/>
</dbReference>
<dbReference type="PANTHER" id="PTHR43880:SF12">
    <property type="entry name" value="ALCOHOL DEHYDROGENASE CLASS-3"/>
    <property type="match status" value="1"/>
</dbReference>
<dbReference type="InterPro" id="IPR013149">
    <property type="entry name" value="ADH-like_C"/>
</dbReference>
<keyword evidence="5" id="KW-0520">NAD</keyword>
<evidence type="ECO:0000256" key="6">
    <source>
        <dbReference type="RuleBase" id="RU361277"/>
    </source>
</evidence>
<name>A0A3S3P063_9ACAR</name>
<evidence type="ECO:0000313" key="8">
    <source>
        <dbReference type="EMBL" id="RWR99486.1"/>
    </source>
</evidence>
<dbReference type="InterPro" id="IPR036291">
    <property type="entry name" value="NAD(P)-bd_dom_sf"/>
</dbReference>
<keyword evidence="4" id="KW-0560">Oxidoreductase</keyword>
<dbReference type="AlphaFoldDB" id="A0A3S3P063"/>
<dbReference type="InterPro" id="IPR011032">
    <property type="entry name" value="GroES-like_sf"/>
</dbReference>
<comment type="cofactor">
    <cofactor evidence="1 6">
        <name>Zn(2+)</name>
        <dbReference type="ChEBI" id="CHEBI:29105"/>
    </cofactor>
</comment>
<evidence type="ECO:0000313" key="11">
    <source>
        <dbReference type="EMBL" id="RWS02187.1"/>
    </source>
</evidence>
<dbReference type="FunFam" id="3.90.180.10:FF:000067">
    <property type="entry name" value="alcohol dehydrogenase 1-like isoform X1"/>
    <property type="match status" value="1"/>
</dbReference>
<dbReference type="FunFam" id="3.40.50.720:FF:000003">
    <property type="entry name" value="S-(hydroxymethyl)glutathione dehydrogenase"/>
    <property type="match status" value="1"/>
</dbReference>
<dbReference type="SUPFAM" id="SSF50129">
    <property type="entry name" value="GroES-like"/>
    <property type="match status" value="2"/>
</dbReference>
<feature type="domain" description="Enoyl reductase (ER)" evidence="7">
    <location>
        <begin position="19"/>
        <end position="378"/>
    </location>
</feature>
<keyword evidence="12" id="KW-1185">Reference proteome</keyword>
<comment type="similarity">
    <text evidence="6">Belongs to the zinc-containing alcohol dehydrogenase family.</text>
</comment>
<dbReference type="GO" id="GO:0008270">
    <property type="term" value="F:zinc ion binding"/>
    <property type="evidence" value="ECO:0007669"/>
    <property type="project" value="InterPro"/>
</dbReference>
<evidence type="ECO:0000256" key="3">
    <source>
        <dbReference type="ARBA" id="ARBA00022833"/>
    </source>
</evidence>
<gene>
    <name evidence="9" type="ORF">B4U79_05390</name>
    <name evidence="11" type="ORF">B4U79_06808</name>
    <name evidence="8" type="ORF">B4U79_08133</name>
    <name evidence="10" type="ORF">B4U79_09886</name>
</gene>
<dbReference type="GO" id="GO:0051903">
    <property type="term" value="F:S-(hydroxymethyl)glutathione dehydrogenase [NAD(P)+] activity"/>
    <property type="evidence" value="ECO:0007669"/>
    <property type="project" value="TreeGrafter"/>
</dbReference>
<proteinExistence type="inferred from homology"/>
<dbReference type="Proteomes" id="UP000285301">
    <property type="component" value="Unassembled WGS sequence"/>
</dbReference>
<dbReference type="InterPro" id="IPR013154">
    <property type="entry name" value="ADH-like_N"/>
</dbReference>
<dbReference type="InterPro" id="IPR020843">
    <property type="entry name" value="ER"/>
</dbReference>
<dbReference type="Gene3D" id="3.90.180.10">
    <property type="entry name" value="Medium-chain alcohol dehydrogenases, catalytic domain"/>
    <property type="match status" value="1"/>
</dbReference>
<dbReference type="Pfam" id="PF00107">
    <property type="entry name" value="ADH_zinc_N"/>
    <property type="match status" value="1"/>
</dbReference>
<dbReference type="SUPFAM" id="SSF51735">
    <property type="entry name" value="NAD(P)-binding Rossmann-fold domains"/>
    <property type="match status" value="1"/>
</dbReference>
<evidence type="ECO:0000256" key="1">
    <source>
        <dbReference type="ARBA" id="ARBA00001947"/>
    </source>
</evidence>
<reference evidence="11" key="2">
    <citation type="submission" date="2018-11" db="EMBL/GenBank/DDBJ databases">
        <title>Trombidioid mite genomics.</title>
        <authorList>
            <person name="Dong X."/>
        </authorList>
    </citation>
    <scope>NUCLEOTIDE SEQUENCE</scope>
    <source>
        <strain evidence="11">UoL-WK</strain>
    </source>
</reference>
<dbReference type="STRING" id="1965070.A0A3S3P063"/>
<dbReference type="Pfam" id="PF08240">
    <property type="entry name" value="ADH_N"/>
    <property type="match status" value="1"/>
</dbReference>
<evidence type="ECO:0000256" key="2">
    <source>
        <dbReference type="ARBA" id="ARBA00022723"/>
    </source>
</evidence>
<evidence type="ECO:0000313" key="12">
    <source>
        <dbReference type="Proteomes" id="UP000285301"/>
    </source>
</evidence>
<dbReference type="InterPro" id="IPR002328">
    <property type="entry name" value="ADH_Zn_CS"/>
</dbReference>
<dbReference type="GO" id="GO:0005829">
    <property type="term" value="C:cytosol"/>
    <property type="evidence" value="ECO:0007669"/>
    <property type="project" value="TreeGrafter"/>
</dbReference>
<dbReference type="Gene3D" id="3.40.50.720">
    <property type="entry name" value="NAD(P)-binding Rossmann-like Domain"/>
    <property type="match status" value="1"/>
</dbReference>
<dbReference type="EMBL" id="NCKU01011622">
    <property type="protein sequence ID" value="RWS00382.1"/>
    <property type="molecule type" value="Genomic_DNA"/>
</dbReference>
<sequence>MNSETAGKVIKCRAAICWAPLKPLTVEDIEVEPPKAGEVRIKVITNSVCHTDLHVYEGKFKENKYPCILGHEATGVVESIGDGVSSVVPGDYVITFFIGGCGECVSCKNPNTNVCLKRRFDETTLADGTSRFKFNGQTIYQFFGTSALSEYTVISEIKVAKINPKARMDRACVFACGFSSGYGAVVNTANAEANSSVAIWGMGAVGLSAVYGAKSCKATTIIAIDTNKDKSEAAKKMGSTHFLNPLKCKEENKSVAQAVKELTSGIGVDYAIECVGDAVCTKEALDSTAPWGTTVVVGMCSAEQKLEINPNDFLTGKKLTGSPFGGYKSKDSVTLLINKYIDGKLNIEPLFTGSVELDQINEAFNRLIDGKALRTVVLFK</sequence>
<evidence type="ECO:0000313" key="10">
    <source>
        <dbReference type="EMBL" id="RWS00382.1"/>
    </source>
</evidence>
<protein>
    <submittedName>
        <fullName evidence="11">Alcohol dehydrogenase class-3-like protein</fullName>
    </submittedName>
</protein>
<dbReference type="OrthoDB" id="417550at2759"/>
<keyword evidence="3 6" id="KW-0862">Zinc</keyword>
<dbReference type="EMBL" id="NCKU01014923">
    <property type="protein sequence ID" value="RWR99486.1"/>
    <property type="molecule type" value="Genomic_DNA"/>
</dbReference>
<dbReference type="EMBL" id="NCKU01008039">
    <property type="protein sequence ID" value="RWS02187.1"/>
    <property type="molecule type" value="Genomic_DNA"/>
</dbReference>
<dbReference type="PANTHER" id="PTHR43880">
    <property type="entry name" value="ALCOHOL DEHYDROGENASE"/>
    <property type="match status" value="1"/>
</dbReference>
<keyword evidence="2 6" id="KW-0479">Metal-binding</keyword>
<dbReference type="SMART" id="SM00829">
    <property type="entry name" value="PKS_ER"/>
    <property type="match status" value="1"/>
</dbReference>
<evidence type="ECO:0000256" key="5">
    <source>
        <dbReference type="ARBA" id="ARBA00023027"/>
    </source>
</evidence>
<accession>A0A3S3P063</accession>
<reference evidence="11 12" key="1">
    <citation type="journal article" date="2018" name="Gigascience">
        <title>Genomes of trombidid mites reveal novel predicted allergens and laterally-transferred genes associated with secondary metabolism.</title>
        <authorList>
            <person name="Dong X."/>
            <person name="Chaisiri K."/>
            <person name="Xia D."/>
            <person name="Armstrong S.D."/>
            <person name="Fang Y."/>
            <person name="Donnelly M.J."/>
            <person name="Kadowaki T."/>
            <person name="McGarry J.W."/>
            <person name="Darby A.C."/>
            <person name="Makepeace B.L."/>
        </authorList>
    </citation>
    <scope>NUCLEOTIDE SEQUENCE [LARGE SCALE GENOMIC DNA]</scope>
    <source>
        <strain evidence="11">UoL-WK</strain>
    </source>
</reference>
<dbReference type="GO" id="GO:0046294">
    <property type="term" value="P:formaldehyde catabolic process"/>
    <property type="evidence" value="ECO:0007669"/>
    <property type="project" value="TreeGrafter"/>
</dbReference>
<dbReference type="EMBL" id="NCKU01014469">
    <property type="protein sequence ID" value="RWR99582.1"/>
    <property type="molecule type" value="Genomic_DNA"/>
</dbReference>
<organism evidence="11 12">
    <name type="scientific">Dinothrombium tinctorium</name>
    <dbReference type="NCBI Taxonomy" id="1965070"/>
    <lineage>
        <taxon>Eukaryota</taxon>
        <taxon>Metazoa</taxon>
        <taxon>Ecdysozoa</taxon>
        <taxon>Arthropoda</taxon>
        <taxon>Chelicerata</taxon>
        <taxon>Arachnida</taxon>
        <taxon>Acari</taxon>
        <taxon>Acariformes</taxon>
        <taxon>Trombidiformes</taxon>
        <taxon>Prostigmata</taxon>
        <taxon>Anystina</taxon>
        <taxon>Parasitengona</taxon>
        <taxon>Trombidioidea</taxon>
        <taxon>Trombidiidae</taxon>
        <taxon>Dinothrombium</taxon>
    </lineage>
</organism>